<comment type="similarity">
    <text evidence="1">Belongs to the IUNH family.</text>
</comment>
<protein>
    <submittedName>
        <fullName evidence="3">Inosine-uridine preferring nucleoside hydrolase</fullName>
    </submittedName>
</protein>
<dbReference type="GO" id="GO:0016799">
    <property type="term" value="F:hydrolase activity, hydrolyzing N-glycosyl compounds"/>
    <property type="evidence" value="ECO:0007669"/>
    <property type="project" value="InterPro"/>
</dbReference>
<sequence>MESFVKFGAPRDTDHPKLKQPLALEVWESVVKSLDPGSKVTILTNGPLTNIAKIILAGKNMTNTIQDILVVGGHINHDNTDKWKCIQCSLK</sequence>
<dbReference type="HOGENOM" id="CLU_2431245_0_0_1"/>
<dbReference type="Pfam" id="PF01156">
    <property type="entry name" value="IU_nuc_hydro"/>
    <property type="match status" value="1"/>
</dbReference>
<reference evidence="3" key="2">
    <citation type="submission" date="2015-06" db="UniProtKB">
        <authorList>
            <consortium name="EnsemblPlants"/>
        </authorList>
    </citation>
    <scope>IDENTIFICATION</scope>
    <source>
        <strain evidence="3">DM1-3 516 R44</strain>
    </source>
</reference>
<organism evidence="3 4">
    <name type="scientific">Solanum tuberosum</name>
    <name type="common">Potato</name>
    <dbReference type="NCBI Taxonomy" id="4113"/>
    <lineage>
        <taxon>Eukaryota</taxon>
        <taxon>Viridiplantae</taxon>
        <taxon>Streptophyta</taxon>
        <taxon>Embryophyta</taxon>
        <taxon>Tracheophyta</taxon>
        <taxon>Spermatophyta</taxon>
        <taxon>Magnoliopsida</taxon>
        <taxon>eudicotyledons</taxon>
        <taxon>Gunneridae</taxon>
        <taxon>Pentapetalae</taxon>
        <taxon>asterids</taxon>
        <taxon>lamiids</taxon>
        <taxon>Solanales</taxon>
        <taxon>Solanaceae</taxon>
        <taxon>Solanoideae</taxon>
        <taxon>Solaneae</taxon>
        <taxon>Solanum</taxon>
    </lineage>
</organism>
<dbReference type="PANTHER" id="PTHR46692:SF1">
    <property type="entry name" value="NUCLEOSIDE HYDROLASE 3-RELATED"/>
    <property type="match status" value="1"/>
</dbReference>
<evidence type="ECO:0000313" key="3">
    <source>
        <dbReference type="EnsemblPlants" id="PGSC0003DMT400081735"/>
    </source>
</evidence>
<dbReference type="Gramene" id="PGSC0003DMT400081735">
    <property type="protein sequence ID" value="PGSC0003DMT400081735"/>
    <property type="gene ID" value="PGSC0003DMG400032097"/>
</dbReference>
<dbReference type="EnsemblPlants" id="PGSC0003DMT400081735">
    <property type="protein sequence ID" value="PGSC0003DMT400081735"/>
    <property type="gene ID" value="PGSC0003DMG400032097"/>
</dbReference>
<name>M1D4Z4_SOLTU</name>
<dbReference type="Proteomes" id="UP000011115">
    <property type="component" value="Unassembled WGS sequence"/>
</dbReference>
<evidence type="ECO:0000259" key="2">
    <source>
        <dbReference type="Pfam" id="PF01156"/>
    </source>
</evidence>
<dbReference type="STRING" id="4113.M1D4Z4"/>
<dbReference type="PaxDb" id="4113-PGSC0003DMT400081735"/>
<dbReference type="SUPFAM" id="SSF53590">
    <property type="entry name" value="Nucleoside hydrolase"/>
    <property type="match status" value="1"/>
</dbReference>
<dbReference type="InterPro" id="IPR036452">
    <property type="entry name" value="Ribo_hydro-like"/>
</dbReference>
<dbReference type="PANTHER" id="PTHR46692">
    <property type="entry name" value="INOSINE-URIDINE PREFERRING NUCLEOSIDE HYDROLASE FAMILY PROTEIN"/>
    <property type="match status" value="1"/>
</dbReference>
<dbReference type="eggNOG" id="KOG2938">
    <property type="taxonomic scope" value="Eukaryota"/>
</dbReference>
<dbReference type="Gene3D" id="3.90.245.10">
    <property type="entry name" value="Ribonucleoside hydrolase-like"/>
    <property type="match status" value="1"/>
</dbReference>
<keyword evidence="4" id="KW-1185">Reference proteome</keyword>
<dbReference type="InParanoid" id="M1D4Z4"/>
<reference evidence="4" key="1">
    <citation type="journal article" date="2011" name="Nature">
        <title>Genome sequence and analysis of the tuber crop potato.</title>
        <authorList>
            <consortium name="The Potato Genome Sequencing Consortium"/>
        </authorList>
    </citation>
    <scope>NUCLEOTIDE SEQUENCE [LARGE SCALE GENOMIC DNA]</scope>
    <source>
        <strain evidence="4">cv. DM1-3 516 R44</strain>
    </source>
</reference>
<accession>M1D4Z4</accession>
<proteinExistence type="inferred from homology"/>
<feature type="domain" description="Inosine/uridine-preferring nucleoside hydrolase" evidence="2">
    <location>
        <begin position="17"/>
        <end position="82"/>
    </location>
</feature>
<dbReference type="InterPro" id="IPR001910">
    <property type="entry name" value="Inosine/uridine_hydrolase_dom"/>
</dbReference>
<evidence type="ECO:0000256" key="1">
    <source>
        <dbReference type="ARBA" id="ARBA00009176"/>
    </source>
</evidence>
<evidence type="ECO:0000313" key="4">
    <source>
        <dbReference type="Proteomes" id="UP000011115"/>
    </source>
</evidence>
<dbReference type="AlphaFoldDB" id="M1D4Z4"/>